<dbReference type="EMBL" id="OU503043">
    <property type="protein sequence ID" value="CAI9766196.1"/>
    <property type="molecule type" value="Genomic_DNA"/>
</dbReference>
<accession>A0AAD2DW63</accession>
<organism evidence="2 3">
    <name type="scientific">Fraxinus pennsylvanica</name>
    <dbReference type="NCBI Taxonomy" id="56036"/>
    <lineage>
        <taxon>Eukaryota</taxon>
        <taxon>Viridiplantae</taxon>
        <taxon>Streptophyta</taxon>
        <taxon>Embryophyta</taxon>
        <taxon>Tracheophyta</taxon>
        <taxon>Spermatophyta</taxon>
        <taxon>Magnoliopsida</taxon>
        <taxon>eudicotyledons</taxon>
        <taxon>Gunneridae</taxon>
        <taxon>Pentapetalae</taxon>
        <taxon>asterids</taxon>
        <taxon>lamiids</taxon>
        <taxon>Lamiales</taxon>
        <taxon>Oleaceae</taxon>
        <taxon>Oleeae</taxon>
        <taxon>Fraxinus</taxon>
    </lineage>
</organism>
<name>A0AAD2DW63_9LAMI</name>
<gene>
    <name evidence="2" type="ORF">FPE_LOCUS13626</name>
</gene>
<keyword evidence="1" id="KW-0472">Membrane</keyword>
<proteinExistence type="predicted"/>
<evidence type="ECO:0000313" key="3">
    <source>
        <dbReference type="Proteomes" id="UP000834106"/>
    </source>
</evidence>
<keyword evidence="1" id="KW-0812">Transmembrane</keyword>
<keyword evidence="3" id="KW-1185">Reference proteome</keyword>
<evidence type="ECO:0000313" key="2">
    <source>
        <dbReference type="EMBL" id="CAI9766196.1"/>
    </source>
</evidence>
<feature type="transmembrane region" description="Helical" evidence="1">
    <location>
        <begin position="84"/>
        <end position="112"/>
    </location>
</feature>
<reference evidence="2" key="1">
    <citation type="submission" date="2023-05" db="EMBL/GenBank/DDBJ databases">
        <authorList>
            <person name="Huff M."/>
        </authorList>
    </citation>
    <scope>NUCLEOTIDE SEQUENCE</scope>
</reference>
<dbReference type="Proteomes" id="UP000834106">
    <property type="component" value="Chromosome 8"/>
</dbReference>
<dbReference type="AlphaFoldDB" id="A0AAD2DW63"/>
<protein>
    <submittedName>
        <fullName evidence="2">Uncharacterized protein</fullName>
    </submittedName>
</protein>
<keyword evidence="1" id="KW-1133">Transmembrane helix</keyword>
<sequence length="131" mass="15256">MRGLDILRVSGAQKNSSSKSYEIDSDFLEFNKLVKTLLQEWDTSLEQRVLNLTFKLDPLCTSNLQDQIQEEKINQQEEDRMWLLIIWLNLQLMIGNCQAFFHIISLLSNILASPARRSRVKRGTKGERKCL</sequence>
<evidence type="ECO:0000256" key="1">
    <source>
        <dbReference type="SAM" id="Phobius"/>
    </source>
</evidence>